<dbReference type="EMBL" id="JBHRTR010000028">
    <property type="protein sequence ID" value="MFC3228802.1"/>
    <property type="molecule type" value="Genomic_DNA"/>
</dbReference>
<feature type="coiled-coil region" evidence="1">
    <location>
        <begin position="31"/>
        <end position="58"/>
    </location>
</feature>
<gene>
    <name evidence="2" type="ORF">ACFOGJ_16275</name>
</gene>
<dbReference type="Proteomes" id="UP001595528">
    <property type="component" value="Unassembled WGS sequence"/>
</dbReference>
<sequence length="89" mass="10018">MTDPTTAELVAYLRRREAEHRDSDPPIADDLHDAADRLEKLEAECERLRAELEKMRYAGMVAKHYIAMANEGTHRGRGIINTLNGALGE</sequence>
<evidence type="ECO:0000256" key="1">
    <source>
        <dbReference type="SAM" id="Coils"/>
    </source>
</evidence>
<proteinExistence type="predicted"/>
<comment type="caution">
    <text evidence="2">The sequence shown here is derived from an EMBL/GenBank/DDBJ whole genome shotgun (WGS) entry which is preliminary data.</text>
</comment>
<keyword evidence="3" id="KW-1185">Reference proteome</keyword>
<accession>A0ABV7L2H6</accession>
<protein>
    <submittedName>
        <fullName evidence="2">Uncharacterized protein</fullName>
    </submittedName>
</protein>
<keyword evidence="1" id="KW-0175">Coiled coil</keyword>
<evidence type="ECO:0000313" key="2">
    <source>
        <dbReference type="EMBL" id="MFC3228802.1"/>
    </source>
</evidence>
<evidence type="ECO:0000313" key="3">
    <source>
        <dbReference type="Proteomes" id="UP001595528"/>
    </source>
</evidence>
<organism evidence="2 3">
    <name type="scientific">Marinibaculum pumilum</name>
    <dbReference type="NCBI Taxonomy" id="1766165"/>
    <lineage>
        <taxon>Bacteria</taxon>
        <taxon>Pseudomonadati</taxon>
        <taxon>Pseudomonadota</taxon>
        <taxon>Alphaproteobacteria</taxon>
        <taxon>Rhodospirillales</taxon>
        <taxon>Rhodospirillaceae</taxon>
        <taxon>Marinibaculum</taxon>
    </lineage>
</organism>
<name>A0ABV7L2H6_9PROT</name>
<dbReference type="RefSeq" id="WP_379902259.1">
    <property type="nucleotide sequence ID" value="NZ_JBHRTR010000028.1"/>
</dbReference>
<reference evidence="3" key="1">
    <citation type="journal article" date="2019" name="Int. J. Syst. Evol. Microbiol.">
        <title>The Global Catalogue of Microorganisms (GCM) 10K type strain sequencing project: providing services to taxonomists for standard genome sequencing and annotation.</title>
        <authorList>
            <consortium name="The Broad Institute Genomics Platform"/>
            <consortium name="The Broad Institute Genome Sequencing Center for Infectious Disease"/>
            <person name="Wu L."/>
            <person name="Ma J."/>
        </authorList>
    </citation>
    <scope>NUCLEOTIDE SEQUENCE [LARGE SCALE GENOMIC DNA]</scope>
    <source>
        <strain evidence="3">KCTC 42964</strain>
    </source>
</reference>